<evidence type="ECO:0000256" key="1">
    <source>
        <dbReference type="SAM" id="MobiDB-lite"/>
    </source>
</evidence>
<dbReference type="AlphaFoldDB" id="A0A834IDD7"/>
<keyword evidence="3" id="KW-1185">Reference proteome</keyword>
<comment type="caution">
    <text evidence="2">The sequence shown here is derived from an EMBL/GenBank/DDBJ whole genome shotgun (WGS) entry which is preliminary data.</text>
</comment>
<dbReference type="Proteomes" id="UP000625711">
    <property type="component" value="Unassembled WGS sequence"/>
</dbReference>
<feature type="non-terminal residue" evidence="2">
    <location>
        <position position="49"/>
    </location>
</feature>
<name>A0A834IDD7_RHYFE</name>
<evidence type="ECO:0000313" key="3">
    <source>
        <dbReference type="Proteomes" id="UP000625711"/>
    </source>
</evidence>
<feature type="region of interest" description="Disordered" evidence="1">
    <location>
        <begin position="1"/>
        <end position="49"/>
    </location>
</feature>
<accession>A0A834IDD7</accession>
<organism evidence="2 3">
    <name type="scientific">Rhynchophorus ferrugineus</name>
    <name type="common">Red palm weevil</name>
    <name type="synonym">Curculio ferrugineus</name>
    <dbReference type="NCBI Taxonomy" id="354439"/>
    <lineage>
        <taxon>Eukaryota</taxon>
        <taxon>Metazoa</taxon>
        <taxon>Ecdysozoa</taxon>
        <taxon>Arthropoda</taxon>
        <taxon>Hexapoda</taxon>
        <taxon>Insecta</taxon>
        <taxon>Pterygota</taxon>
        <taxon>Neoptera</taxon>
        <taxon>Endopterygota</taxon>
        <taxon>Coleoptera</taxon>
        <taxon>Polyphaga</taxon>
        <taxon>Cucujiformia</taxon>
        <taxon>Curculionidae</taxon>
        <taxon>Dryophthorinae</taxon>
        <taxon>Rhynchophorus</taxon>
    </lineage>
</organism>
<proteinExistence type="predicted"/>
<sequence>MVPGGERKIREHQISTEYLIRHTKTRPTYEPVGAEQQMTLEQFEVDERG</sequence>
<feature type="compositionally biased region" description="Basic and acidic residues" evidence="1">
    <location>
        <begin position="1"/>
        <end position="14"/>
    </location>
</feature>
<reference evidence="2" key="1">
    <citation type="submission" date="2020-08" db="EMBL/GenBank/DDBJ databases">
        <title>Genome sequencing and assembly of the red palm weevil Rhynchophorus ferrugineus.</title>
        <authorList>
            <person name="Dias G.B."/>
            <person name="Bergman C.M."/>
            <person name="Manee M."/>
        </authorList>
    </citation>
    <scope>NUCLEOTIDE SEQUENCE</scope>
    <source>
        <strain evidence="2">AA-2017</strain>
        <tissue evidence="2">Whole larva</tissue>
    </source>
</reference>
<gene>
    <name evidence="2" type="ORF">GWI33_009505</name>
</gene>
<protein>
    <submittedName>
        <fullName evidence="2">Uncharacterized protein</fullName>
    </submittedName>
</protein>
<dbReference type="EMBL" id="JAACXV010004474">
    <property type="protein sequence ID" value="KAF7277042.1"/>
    <property type="molecule type" value="Genomic_DNA"/>
</dbReference>
<evidence type="ECO:0000313" key="2">
    <source>
        <dbReference type="EMBL" id="KAF7277042.1"/>
    </source>
</evidence>